<dbReference type="Proteomes" id="UP000814033">
    <property type="component" value="Unassembled WGS sequence"/>
</dbReference>
<sequence>MYSTDWTVRSTASLSRCRNTTPDGEAILLTGSTGRLGGHLLMHGLTGPSRRAWGPNAALQVMLLKGDLWKETLGLDV</sequence>
<comment type="caution">
    <text evidence="1">The sequence shown here is derived from an EMBL/GenBank/DDBJ whole genome shotgun (WGS) entry which is preliminary data.</text>
</comment>
<name>A0ACB8R0L4_9AGAM</name>
<accession>A0ACB8R0L4</accession>
<dbReference type="EMBL" id="MU276954">
    <property type="protein sequence ID" value="KAI0037445.1"/>
    <property type="molecule type" value="Genomic_DNA"/>
</dbReference>
<evidence type="ECO:0000313" key="2">
    <source>
        <dbReference type="Proteomes" id="UP000814033"/>
    </source>
</evidence>
<keyword evidence="2" id="KW-1185">Reference proteome</keyword>
<reference evidence="1" key="1">
    <citation type="submission" date="2021-02" db="EMBL/GenBank/DDBJ databases">
        <authorList>
            <consortium name="DOE Joint Genome Institute"/>
            <person name="Ahrendt S."/>
            <person name="Looney B.P."/>
            <person name="Miyauchi S."/>
            <person name="Morin E."/>
            <person name="Drula E."/>
            <person name="Courty P.E."/>
            <person name="Chicoki N."/>
            <person name="Fauchery L."/>
            <person name="Kohler A."/>
            <person name="Kuo A."/>
            <person name="Labutti K."/>
            <person name="Pangilinan J."/>
            <person name="Lipzen A."/>
            <person name="Riley R."/>
            <person name="Andreopoulos W."/>
            <person name="He G."/>
            <person name="Johnson J."/>
            <person name="Barry K.W."/>
            <person name="Grigoriev I.V."/>
            <person name="Nagy L."/>
            <person name="Hibbett D."/>
            <person name="Henrissat B."/>
            <person name="Matheny P.B."/>
            <person name="Labbe J."/>
            <person name="Martin F."/>
        </authorList>
    </citation>
    <scope>NUCLEOTIDE SEQUENCE</scope>
    <source>
        <strain evidence="1">FP105234-sp</strain>
    </source>
</reference>
<reference evidence="1" key="2">
    <citation type="journal article" date="2022" name="New Phytol.">
        <title>Evolutionary transition to the ectomycorrhizal habit in the genomes of a hyperdiverse lineage of mushroom-forming fungi.</title>
        <authorList>
            <person name="Looney B."/>
            <person name="Miyauchi S."/>
            <person name="Morin E."/>
            <person name="Drula E."/>
            <person name="Courty P.E."/>
            <person name="Kohler A."/>
            <person name="Kuo A."/>
            <person name="LaButti K."/>
            <person name="Pangilinan J."/>
            <person name="Lipzen A."/>
            <person name="Riley R."/>
            <person name="Andreopoulos W."/>
            <person name="He G."/>
            <person name="Johnson J."/>
            <person name="Nolan M."/>
            <person name="Tritt A."/>
            <person name="Barry K.W."/>
            <person name="Grigoriev I.V."/>
            <person name="Nagy L.G."/>
            <person name="Hibbett D."/>
            <person name="Henrissat B."/>
            <person name="Matheny P.B."/>
            <person name="Labbe J."/>
            <person name="Martin F.M."/>
        </authorList>
    </citation>
    <scope>NUCLEOTIDE SEQUENCE</scope>
    <source>
        <strain evidence="1">FP105234-sp</strain>
    </source>
</reference>
<evidence type="ECO:0000313" key="1">
    <source>
        <dbReference type="EMBL" id="KAI0037445.1"/>
    </source>
</evidence>
<organism evidence="1 2">
    <name type="scientific">Auriscalpium vulgare</name>
    <dbReference type="NCBI Taxonomy" id="40419"/>
    <lineage>
        <taxon>Eukaryota</taxon>
        <taxon>Fungi</taxon>
        <taxon>Dikarya</taxon>
        <taxon>Basidiomycota</taxon>
        <taxon>Agaricomycotina</taxon>
        <taxon>Agaricomycetes</taxon>
        <taxon>Russulales</taxon>
        <taxon>Auriscalpiaceae</taxon>
        <taxon>Auriscalpium</taxon>
    </lineage>
</organism>
<proteinExistence type="predicted"/>
<gene>
    <name evidence="1" type="ORF">FA95DRAFT_1614205</name>
</gene>
<protein>
    <submittedName>
        <fullName evidence="1">Uncharacterized protein</fullName>
    </submittedName>
</protein>